<evidence type="ECO:0000313" key="5">
    <source>
        <dbReference type="Proteomes" id="UP001567571"/>
    </source>
</evidence>
<dbReference type="Proteomes" id="UP001501425">
    <property type="component" value="Unassembled WGS sequence"/>
</dbReference>
<evidence type="ECO:0000259" key="1">
    <source>
        <dbReference type="Pfam" id="PF05368"/>
    </source>
</evidence>
<comment type="caution">
    <text evidence="2">The sequence shown here is derived from an EMBL/GenBank/DDBJ whole genome shotgun (WGS) entry which is preliminary data.</text>
</comment>
<dbReference type="EMBL" id="BAAADQ010000015">
    <property type="protein sequence ID" value="GAA0551367.1"/>
    <property type="molecule type" value="Genomic_DNA"/>
</dbReference>
<reference evidence="2" key="1">
    <citation type="journal article" date="2014" name="Int. J. Syst. Evol. Microbiol.">
        <title>Complete genome sequence of Corynebacterium casei LMG S-19264T (=DSM 44701T), isolated from a smear-ripened cheese.</title>
        <authorList>
            <consortium name="US DOE Joint Genome Institute (JGI-PGF)"/>
            <person name="Walter F."/>
            <person name="Albersmeier A."/>
            <person name="Kalinowski J."/>
            <person name="Ruckert C."/>
        </authorList>
    </citation>
    <scope>NUCLEOTIDE SEQUENCE</scope>
    <source>
        <strain evidence="2">JCM 14265</strain>
    </source>
</reference>
<keyword evidence="5" id="KW-1185">Reference proteome</keyword>
<dbReference type="Gene3D" id="3.90.25.10">
    <property type="entry name" value="UDP-galactose 4-epimerase, domain 1"/>
    <property type="match status" value="1"/>
</dbReference>
<feature type="domain" description="NmrA-like" evidence="1">
    <location>
        <begin position="2"/>
        <end position="217"/>
    </location>
</feature>
<accession>A0AAV3SW85</accession>
<reference evidence="3 5" key="3">
    <citation type="submission" date="2024-06" db="EMBL/GenBank/DDBJ databases">
        <title>Halorubrum miltondacostae sp. nov., a potential PHA producer isolated from an inland solar saltern in Rio Maior, Portugal.</title>
        <authorList>
            <person name="Albuquerque L."/>
            <person name="Viver T."/>
            <person name="Barroso C."/>
            <person name="Claudino R."/>
            <person name="Galvan M."/>
            <person name="Simoes G."/>
            <person name="Lobo Da Cunha A."/>
            <person name="Egas C."/>
        </authorList>
    </citation>
    <scope>NUCLEOTIDE SEQUENCE [LARGE SCALE GENOMIC DNA]</scope>
    <source>
        <strain evidence="3 5">DSM 18646</strain>
    </source>
</reference>
<sequence>MRETLLVTGGTGTVGEPLVRALSAGDASVRIATRSPDNPRETFGDGQEYVEFDLDRPETWGETLAGVDRLFLLYPPGTGVGEVTEFADAADRVGVEHVAFLSILGAEKLPVLPHRRIETHLARTNMSYTLLRASWFTQNLSEVHRAEIVERDELFFPAGDGVLSFTDARDVAAVAATVLTESGHENRAYDLTGPAALDFHEVAAVFSDVLDRPIKYADPSRLTFARQMYRRGFSPGFVAFMVAEYSVVRLGRSGRTTDDVETLLGRPPRTVREFVADYADEFRA</sequence>
<dbReference type="Pfam" id="PF05368">
    <property type="entry name" value="NmrA"/>
    <property type="match status" value="1"/>
</dbReference>
<dbReference type="Gene3D" id="3.40.50.720">
    <property type="entry name" value="NAD(P)-binding Rossmann-like Domain"/>
    <property type="match status" value="1"/>
</dbReference>
<gene>
    <name evidence="3" type="ORF">ABNG02_04345</name>
    <name evidence="2" type="ORF">GCM10008994_27880</name>
</gene>
<dbReference type="PANTHER" id="PTHR43162:SF1">
    <property type="entry name" value="PRESTALK A DIFFERENTIATION PROTEIN A"/>
    <property type="match status" value="1"/>
</dbReference>
<reference evidence="2" key="2">
    <citation type="submission" date="2023-12" db="EMBL/GenBank/DDBJ databases">
        <authorList>
            <person name="Sun Q."/>
            <person name="Inoue M."/>
        </authorList>
    </citation>
    <scope>NUCLEOTIDE SEQUENCE</scope>
    <source>
        <strain evidence="2">JCM 14265</strain>
    </source>
</reference>
<proteinExistence type="predicted"/>
<dbReference type="InterPro" id="IPR036291">
    <property type="entry name" value="NAD(P)-bd_dom_sf"/>
</dbReference>
<keyword evidence="3" id="KW-0560">Oxidoreductase</keyword>
<evidence type="ECO:0000313" key="4">
    <source>
        <dbReference type="Proteomes" id="UP001501425"/>
    </source>
</evidence>
<dbReference type="RefSeq" id="WP_343780172.1">
    <property type="nucleotide sequence ID" value="NZ_BAAADQ010000015.1"/>
</dbReference>
<dbReference type="AlphaFoldDB" id="A0AAV3SW85"/>
<evidence type="ECO:0000313" key="3">
    <source>
        <dbReference type="EMBL" id="MEZ3166554.1"/>
    </source>
</evidence>
<protein>
    <submittedName>
        <fullName evidence="2">SDR family oxidoreductase</fullName>
        <ecNumber evidence="3">1.6.5.2</ecNumber>
    </submittedName>
</protein>
<dbReference type="GO" id="GO:0003955">
    <property type="term" value="F:NAD(P)H dehydrogenase (quinone) activity"/>
    <property type="evidence" value="ECO:0007669"/>
    <property type="project" value="UniProtKB-EC"/>
</dbReference>
<dbReference type="PANTHER" id="PTHR43162">
    <property type="match status" value="1"/>
</dbReference>
<dbReference type="InterPro" id="IPR008030">
    <property type="entry name" value="NmrA-like"/>
</dbReference>
<dbReference type="SUPFAM" id="SSF51735">
    <property type="entry name" value="NAD(P)-binding Rossmann-fold domains"/>
    <property type="match status" value="1"/>
</dbReference>
<dbReference type="CDD" id="cd05269">
    <property type="entry name" value="TMR_SDR_a"/>
    <property type="match status" value="1"/>
</dbReference>
<dbReference type="Proteomes" id="UP001567571">
    <property type="component" value="Unassembled WGS sequence"/>
</dbReference>
<dbReference type="EMBL" id="JBEDNW010000002">
    <property type="protein sequence ID" value="MEZ3166554.1"/>
    <property type="molecule type" value="Genomic_DNA"/>
</dbReference>
<dbReference type="EC" id="1.6.5.2" evidence="3"/>
<name>A0AAV3SW85_9EURY</name>
<organism evidence="2 4">
    <name type="scientific">Halorubrum ejinorense</name>
    <dbReference type="NCBI Taxonomy" id="425309"/>
    <lineage>
        <taxon>Archaea</taxon>
        <taxon>Methanobacteriati</taxon>
        <taxon>Methanobacteriota</taxon>
        <taxon>Stenosarchaea group</taxon>
        <taxon>Halobacteria</taxon>
        <taxon>Halobacteriales</taxon>
        <taxon>Haloferacaceae</taxon>
        <taxon>Halorubrum</taxon>
    </lineage>
</organism>
<dbReference type="InterPro" id="IPR051604">
    <property type="entry name" value="Ergot_Alk_Oxidoreductase"/>
</dbReference>
<evidence type="ECO:0000313" key="2">
    <source>
        <dbReference type="EMBL" id="GAA0551367.1"/>
    </source>
</evidence>